<accession>A0A239FCQ0</accession>
<name>A0A239FCQ0_9NOCA</name>
<proteinExistence type="predicted"/>
<reference evidence="2" key="1">
    <citation type="submission" date="2017-06" db="EMBL/GenBank/DDBJ databases">
        <authorList>
            <person name="Varghese N."/>
            <person name="Submissions S."/>
        </authorList>
    </citation>
    <scope>NUCLEOTIDE SEQUENCE [LARGE SCALE GENOMIC DNA]</scope>
    <source>
        <strain evidence="2">JCM 23211</strain>
    </source>
</reference>
<dbReference type="RefSeq" id="WP_176444178.1">
    <property type="nucleotide sequence ID" value="NZ_FZOW01000003.1"/>
</dbReference>
<gene>
    <name evidence="1" type="ORF">SAMN05421642_103216</name>
</gene>
<sequence length="128" mass="14002">MATYNQLTHWQDLAVAADEGQLFLSEDVARKCDDACNQYLEKLAESTKSAHLLANVQGLGTLDSGIELARRLSEKAVGGPNNLVDTLEGHIRVVEAMQVVFRKFFDSYEDADSTTATSIGQHSTRTPS</sequence>
<dbReference type="Proteomes" id="UP000198327">
    <property type="component" value="Unassembled WGS sequence"/>
</dbReference>
<keyword evidence="2" id="KW-1185">Reference proteome</keyword>
<protein>
    <submittedName>
        <fullName evidence="1">Uncharacterized protein</fullName>
    </submittedName>
</protein>
<evidence type="ECO:0000313" key="2">
    <source>
        <dbReference type="Proteomes" id="UP000198327"/>
    </source>
</evidence>
<organism evidence="1 2">
    <name type="scientific">Rhodococcoides kyotonense</name>
    <dbReference type="NCBI Taxonomy" id="398843"/>
    <lineage>
        <taxon>Bacteria</taxon>
        <taxon>Bacillati</taxon>
        <taxon>Actinomycetota</taxon>
        <taxon>Actinomycetes</taxon>
        <taxon>Mycobacteriales</taxon>
        <taxon>Nocardiaceae</taxon>
        <taxon>Rhodococcoides</taxon>
    </lineage>
</organism>
<evidence type="ECO:0000313" key="1">
    <source>
        <dbReference type="EMBL" id="SNS54268.1"/>
    </source>
</evidence>
<dbReference type="EMBL" id="FZOW01000003">
    <property type="protein sequence ID" value="SNS54268.1"/>
    <property type="molecule type" value="Genomic_DNA"/>
</dbReference>
<dbReference type="AlphaFoldDB" id="A0A239FCQ0"/>